<feature type="coiled-coil region" evidence="1">
    <location>
        <begin position="294"/>
        <end position="335"/>
    </location>
</feature>
<organism evidence="3 4">
    <name type="scientific">Rhizopus oryzae</name>
    <name type="common">Mucormycosis agent</name>
    <name type="synonym">Rhizopus arrhizus var. delemar</name>
    <dbReference type="NCBI Taxonomy" id="64495"/>
    <lineage>
        <taxon>Eukaryota</taxon>
        <taxon>Fungi</taxon>
        <taxon>Fungi incertae sedis</taxon>
        <taxon>Mucoromycota</taxon>
        <taxon>Mucoromycotina</taxon>
        <taxon>Mucoromycetes</taxon>
        <taxon>Mucorales</taxon>
        <taxon>Mucorineae</taxon>
        <taxon>Rhizopodaceae</taxon>
        <taxon>Rhizopus</taxon>
    </lineage>
</organism>
<feature type="region of interest" description="Disordered" evidence="2">
    <location>
        <begin position="675"/>
        <end position="699"/>
    </location>
</feature>
<evidence type="ECO:0000313" key="4">
    <source>
        <dbReference type="Proteomes" id="UP000716291"/>
    </source>
</evidence>
<feature type="compositionally biased region" description="Basic and acidic residues" evidence="2">
    <location>
        <begin position="352"/>
        <end position="363"/>
    </location>
</feature>
<feature type="compositionally biased region" description="Low complexity" evidence="2">
    <location>
        <begin position="448"/>
        <end position="458"/>
    </location>
</feature>
<keyword evidence="1" id="KW-0175">Coiled coil</keyword>
<dbReference type="Proteomes" id="UP000716291">
    <property type="component" value="Unassembled WGS sequence"/>
</dbReference>
<feature type="coiled-coil region" evidence="1">
    <location>
        <begin position="109"/>
        <end position="178"/>
    </location>
</feature>
<name>A0A9P6XD40_RHIOR</name>
<feature type="region of interest" description="Disordered" evidence="2">
    <location>
        <begin position="434"/>
        <end position="459"/>
    </location>
</feature>
<gene>
    <name evidence="3" type="ORF">G6F64_004103</name>
</gene>
<accession>A0A9P6XD40</accession>
<feature type="region of interest" description="Disordered" evidence="2">
    <location>
        <begin position="256"/>
        <end position="284"/>
    </location>
</feature>
<feature type="compositionally biased region" description="Polar residues" evidence="2">
    <location>
        <begin position="679"/>
        <end position="699"/>
    </location>
</feature>
<sequence>MKHKPLPLNSTLNAESQTKKSERLFERELIGTPTSSRSYSLFDTCACCGKNDCEALEDFNKTVKKLESDTRLAAEIGQGLLHKHETFVAESNQQTAKLNKQLEECHIRIHDLEQSLDFVESSKDELLKEKNKLYREQQKKQKTLDETISDLEIANERCQQLSAELESKNNELEKLRVFKFMVRQSEVREETLTSKLEDTHQELAICRKNELLLESKIKKLKMKYESLYNTYEQLTKASNNNNNIITNNATFINNNNNSSSSSSSSNNFKFTPHHAKQYHSTEKHKDDDHLVDYINEISSTNNKLRSDLLNYKEQLSEAREEIDTLNQKVLIHTQSRSNTLQKEINNKKMKKRAESVSCKDTKSHKPPARSKTSTLIPPISAVSSSMPTSSLGTNSAIVHHHYHYYMKNKKGESSTSSCTDFDCCDENVIPAEKQETHPYNEPNHLVLSPSTSSSTQRQPSEDLKSRFPFVILQDQISQILSRLNASDIRILNRRLKRAFDIVELSNMSNSVIENIMIDIDALDNRFLWLKEEDDSLFAFFPFLEILKDALRQLGSLKVTVNDLQVAYVQKIQENELRVEEEIIQKRKKKKTMAAEEPSSLSWLTSIFYKSSSNTGLDDDDTLVRSYKDDPLLSRRQTRPVPYHRHKLSPAVPIIRSKKSFYRNEQHEGTSIRPMIIPSENVNNSNGDVPPLSSSWLGGK</sequence>
<protein>
    <submittedName>
        <fullName evidence="3">Uncharacterized protein</fullName>
    </submittedName>
</protein>
<feature type="compositionally biased region" description="Low complexity" evidence="2">
    <location>
        <begin position="256"/>
        <end position="268"/>
    </location>
</feature>
<dbReference type="EMBL" id="JAANQT010000433">
    <property type="protein sequence ID" value="KAG1311044.1"/>
    <property type="molecule type" value="Genomic_DNA"/>
</dbReference>
<reference evidence="3" key="1">
    <citation type="journal article" date="2020" name="Microb. Genom.">
        <title>Genetic diversity of clinical and environmental Mucorales isolates obtained from an investigation of mucormycosis cases among solid organ transplant recipients.</title>
        <authorList>
            <person name="Nguyen M.H."/>
            <person name="Kaul D."/>
            <person name="Muto C."/>
            <person name="Cheng S.J."/>
            <person name="Richter R.A."/>
            <person name="Bruno V.M."/>
            <person name="Liu G."/>
            <person name="Beyhan S."/>
            <person name="Sundermann A.J."/>
            <person name="Mounaud S."/>
            <person name="Pasculle A.W."/>
            <person name="Nierman W.C."/>
            <person name="Driscoll E."/>
            <person name="Cumbie R."/>
            <person name="Clancy C.J."/>
            <person name="Dupont C.L."/>
        </authorList>
    </citation>
    <scope>NUCLEOTIDE SEQUENCE</scope>
    <source>
        <strain evidence="3">GL11</strain>
    </source>
</reference>
<proteinExistence type="predicted"/>
<evidence type="ECO:0000313" key="3">
    <source>
        <dbReference type="EMBL" id="KAG1311044.1"/>
    </source>
</evidence>
<evidence type="ECO:0000256" key="2">
    <source>
        <dbReference type="SAM" id="MobiDB-lite"/>
    </source>
</evidence>
<feature type="region of interest" description="Disordered" evidence="2">
    <location>
        <begin position="1"/>
        <end position="20"/>
    </location>
</feature>
<dbReference type="OrthoDB" id="4088568at2759"/>
<comment type="caution">
    <text evidence="3">The sequence shown here is derived from an EMBL/GenBank/DDBJ whole genome shotgun (WGS) entry which is preliminary data.</text>
</comment>
<keyword evidence="4" id="KW-1185">Reference proteome</keyword>
<evidence type="ECO:0000256" key="1">
    <source>
        <dbReference type="SAM" id="Coils"/>
    </source>
</evidence>
<dbReference type="AlphaFoldDB" id="A0A9P6XD40"/>
<feature type="region of interest" description="Disordered" evidence="2">
    <location>
        <begin position="350"/>
        <end position="374"/>
    </location>
</feature>